<dbReference type="RefSeq" id="WP_386096122.1">
    <property type="nucleotide sequence ID" value="NZ_JBHUOZ010000001.1"/>
</dbReference>
<accession>A0ABW6A1M5</accession>
<evidence type="ECO:0000256" key="1">
    <source>
        <dbReference type="SAM" id="Phobius"/>
    </source>
</evidence>
<evidence type="ECO:0000313" key="2">
    <source>
        <dbReference type="EMBL" id="MFD2919183.1"/>
    </source>
</evidence>
<proteinExistence type="predicted"/>
<evidence type="ECO:0008006" key="4">
    <source>
        <dbReference type="Google" id="ProtNLM"/>
    </source>
</evidence>
<evidence type="ECO:0000313" key="3">
    <source>
        <dbReference type="Proteomes" id="UP001597511"/>
    </source>
</evidence>
<feature type="transmembrane region" description="Helical" evidence="1">
    <location>
        <begin position="114"/>
        <end position="138"/>
    </location>
</feature>
<organism evidence="2 3">
    <name type="scientific">Terrimonas rubra</name>
    <dbReference type="NCBI Taxonomy" id="1035890"/>
    <lineage>
        <taxon>Bacteria</taxon>
        <taxon>Pseudomonadati</taxon>
        <taxon>Bacteroidota</taxon>
        <taxon>Chitinophagia</taxon>
        <taxon>Chitinophagales</taxon>
        <taxon>Chitinophagaceae</taxon>
        <taxon>Terrimonas</taxon>
    </lineage>
</organism>
<dbReference type="Proteomes" id="UP001597511">
    <property type="component" value="Unassembled WGS sequence"/>
</dbReference>
<reference evidence="3" key="1">
    <citation type="journal article" date="2019" name="Int. J. Syst. Evol. Microbiol.">
        <title>The Global Catalogue of Microorganisms (GCM) 10K type strain sequencing project: providing services to taxonomists for standard genome sequencing and annotation.</title>
        <authorList>
            <consortium name="The Broad Institute Genomics Platform"/>
            <consortium name="The Broad Institute Genome Sequencing Center for Infectious Disease"/>
            <person name="Wu L."/>
            <person name="Ma J."/>
        </authorList>
    </citation>
    <scope>NUCLEOTIDE SEQUENCE [LARGE SCALE GENOMIC DNA]</scope>
    <source>
        <strain evidence="3">KCTC 23299</strain>
    </source>
</reference>
<protein>
    <recommendedName>
        <fullName evidence="4">CCDC81-like prokaryotic HU domain-containing protein</fullName>
    </recommendedName>
</protein>
<keyword evidence="1" id="KW-0472">Membrane</keyword>
<gene>
    <name evidence="2" type="ORF">ACFS6H_05615</name>
</gene>
<name>A0ABW6A1M5_9BACT</name>
<keyword evidence="1" id="KW-1133">Transmembrane helix</keyword>
<dbReference type="EMBL" id="JBHUOZ010000001">
    <property type="protein sequence ID" value="MFD2919183.1"/>
    <property type="molecule type" value="Genomic_DNA"/>
</dbReference>
<comment type="caution">
    <text evidence="2">The sequence shown here is derived from an EMBL/GenBank/DDBJ whole genome shotgun (WGS) entry which is preliminary data.</text>
</comment>
<keyword evidence="1" id="KW-0812">Transmembrane</keyword>
<keyword evidence="3" id="KW-1185">Reference proteome</keyword>
<sequence>MTNNHTAHFIQQFNEEELKEKATFAILPLDTRMEDCYIKANREGLELFAIQLLKASRKIDDSIQDGPESIIILNHDEPWIEDNSQISLQYIQPVFEKEKLPVTENKKPNIVDKIMPVGCIVLFIFLVIATITGIVTIFRWL</sequence>